<feature type="region of interest" description="Disordered" evidence="1">
    <location>
        <begin position="1"/>
        <end position="36"/>
    </location>
</feature>
<proteinExistence type="predicted"/>
<organism evidence="2 3">
    <name type="scientific">Kitasatospora xanthocidica</name>
    <dbReference type="NCBI Taxonomy" id="83382"/>
    <lineage>
        <taxon>Bacteria</taxon>
        <taxon>Bacillati</taxon>
        <taxon>Actinomycetota</taxon>
        <taxon>Actinomycetes</taxon>
        <taxon>Kitasatosporales</taxon>
        <taxon>Streptomycetaceae</taxon>
        <taxon>Kitasatospora</taxon>
    </lineage>
</organism>
<dbReference type="EMBL" id="QVIG01000001">
    <property type="protein sequence ID" value="RGD56505.1"/>
    <property type="molecule type" value="Genomic_DNA"/>
</dbReference>
<protein>
    <submittedName>
        <fullName evidence="2">Uncharacterized protein</fullName>
    </submittedName>
</protein>
<accession>A0A372ZMN4</accession>
<dbReference type="AlphaFoldDB" id="A0A372ZMN4"/>
<gene>
    <name evidence="2" type="ORF">DR950_00700</name>
</gene>
<reference evidence="2 3" key="1">
    <citation type="submission" date="2018-08" db="EMBL/GenBank/DDBJ databases">
        <title>Diversity &amp; Physiological Properties of Lignin-Decomposing Actinobacteria from Soil.</title>
        <authorList>
            <person name="Roh S.G."/>
            <person name="Kim S.B."/>
        </authorList>
    </citation>
    <scope>NUCLEOTIDE SEQUENCE [LARGE SCALE GENOMIC DNA]</scope>
    <source>
        <strain evidence="2 3">MMS17-GH009</strain>
    </source>
</reference>
<comment type="caution">
    <text evidence="2">The sequence shown here is derived from an EMBL/GenBank/DDBJ whole genome shotgun (WGS) entry which is preliminary data.</text>
</comment>
<evidence type="ECO:0000313" key="2">
    <source>
        <dbReference type="EMBL" id="RGD56505.1"/>
    </source>
</evidence>
<evidence type="ECO:0000256" key="1">
    <source>
        <dbReference type="SAM" id="MobiDB-lite"/>
    </source>
</evidence>
<sequence>MHIACCTPPDRPYTAVARRPEPGPGHPPLRPARAAGRPYEGEPIMVKHYLKYAFSTLTAAMFLHMV</sequence>
<evidence type="ECO:0000313" key="3">
    <source>
        <dbReference type="Proteomes" id="UP000263377"/>
    </source>
</evidence>
<dbReference type="Proteomes" id="UP000263377">
    <property type="component" value="Unassembled WGS sequence"/>
</dbReference>
<keyword evidence="3" id="KW-1185">Reference proteome</keyword>
<name>A0A372ZMN4_9ACTN</name>